<dbReference type="Proteomes" id="UP000652761">
    <property type="component" value="Unassembled WGS sequence"/>
</dbReference>
<dbReference type="PANTHER" id="PTHR31096">
    <property type="entry name" value="ACT DOMAIN-CONTAINING PROTEIN ACR4-RELATED"/>
    <property type="match status" value="1"/>
</dbReference>
<gene>
    <name evidence="3" type="ORF">Taro_023550</name>
</gene>
<evidence type="ECO:0000256" key="1">
    <source>
        <dbReference type="ARBA" id="ARBA00022737"/>
    </source>
</evidence>
<organism evidence="3 4">
    <name type="scientific">Colocasia esculenta</name>
    <name type="common">Wild taro</name>
    <name type="synonym">Arum esculentum</name>
    <dbReference type="NCBI Taxonomy" id="4460"/>
    <lineage>
        <taxon>Eukaryota</taxon>
        <taxon>Viridiplantae</taxon>
        <taxon>Streptophyta</taxon>
        <taxon>Embryophyta</taxon>
        <taxon>Tracheophyta</taxon>
        <taxon>Spermatophyta</taxon>
        <taxon>Magnoliopsida</taxon>
        <taxon>Liliopsida</taxon>
        <taxon>Araceae</taxon>
        <taxon>Aroideae</taxon>
        <taxon>Colocasieae</taxon>
        <taxon>Colocasia</taxon>
    </lineage>
</organism>
<dbReference type="EMBL" id="NMUH01001289">
    <property type="protein sequence ID" value="MQL90952.1"/>
    <property type="molecule type" value="Genomic_DNA"/>
</dbReference>
<comment type="function">
    <text evidence="2">Binds amino acids.</text>
</comment>
<dbReference type="AlphaFoldDB" id="A0A843UXQ9"/>
<evidence type="ECO:0000256" key="2">
    <source>
        <dbReference type="RuleBase" id="RU369043"/>
    </source>
</evidence>
<accession>A0A843UXQ9</accession>
<dbReference type="PANTHER" id="PTHR31096:SF6">
    <property type="entry name" value="ACT DOMAIN-CONTAINING PROTEIN ACR8"/>
    <property type="match status" value="1"/>
</dbReference>
<protein>
    <recommendedName>
        <fullName evidence="2">ACT domain-containing protein ACR</fullName>
    </recommendedName>
    <alternativeName>
        <fullName evidence="2">Protein ACT DOMAIN REPEATS</fullName>
    </alternativeName>
</protein>
<evidence type="ECO:0000313" key="3">
    <source>
        <dbReference type="EMBL" id="MQL90952.1"/>
    </source>
</evidence>
<comment type="caution">
    <text evidence="3">The sequence shown here is derived from an EMBL/GenBank/DDBJ whole genome shotgun (WGS) entry which is preliminary data.</text>
</comment>
<dbReference type="OrthoDB" id="1716101at2759"/>
<proteinExistence type="predicted"/>
<evidence type="ECO:0000313" key="4">
    <source>
        <dbReference type="Proteomes" id="UP000652761"/>
    </source>
</evidence>
<keyword evidence="1 2" id="KW-0677">Repeat</keyword>
<reference evidence="3" key="1">
    <citation type="submission" date="2017-07" db="EMBL/GenBank/DDBJ databases">
        <title>Taro Niue Genome Assembly and Annotation.</title>
        <authorList>
            <person name="Atibalentja N."/>
            <person name="Keating K."/>
            <person name="Fields C.J."/>
        </authorList>
    </citation>
    <scope>NUCLEOTIDE SEQUENCE</scope>
    <source>
        <strain evidence="3">Niue_2</strain>
        <tissue evidence="3">Leaf</tissue>
    </source>
</reference>
<name>A0A843UXQ9_COLES</name>
<dbReference type="GO" id="GO:0016597">
    <property type="term" value="F:amino acid binding"/>
    <property type="evidence" value="ECO:0007669"/>
    <property type="project" value="UniProtKB-UniRule"/>
</dbReference>
<dbReference type="InterPro" id="IPR040217">
    <property type="entry name" value="ACR1-12"/>
</dbReference>
<sequence length="96" mass="10973">MAATHADRQLHQMFLADSDCELGLSADTASPPPFVSVQRWDHPKLLFDVVCKLADMDYVVFHGTIDTYGDRAHQEFYIRHVDGSPIRSEAERQWVI</sequence>
<keyword evidence="4" id="KW-1185">Reference proteome</keyword>